<feature type="repeat" description="WD" evidence="1">
    <location>
        <begin position="376"/>
        <end position="415"/>
    </location>
</feature>
<reference evidence="6" key="2">
    <citation type="submission" date="2021-08" db="EMBL/GenBank/DDBJ databases">
        <authorList>
            <person name="Gostincar C."/>
            <person name="Sun X."/>
            <person name="Song Z."/>
            <person name="Gunde-Cimerman N."/>
        </authorList>
    </citation>
    <scope>NUCLEOTIDE SEQUENCE</scope>
    <source>
        <strain evidence="6">EXF-9911</strain>
    </source>
</reference>
<evidence type="ECO:0000256" key="4">
    <source>
        <dbReference type="SAM" id="SignalP"/>
    </source>
</evidence>
<dbReference type="InterPro" id="IPR030395">
    <property type="entry name" value="GP_PDE_dom"/>
</dbReference>
<feature type="chain" id="PRO_5040308174" evidence="4">
    <location>
        <begin position="20"/>
        <end position="847"/>
    </location>
</feature>
<feature type="region of interest" description="Disordered" evidence="2">
    <location>
        <begin position="653"/>
        <end position="719"/>
    </location>
</feature>
<dbReference type="PROSITE" id="PS51704">
    <property type="entry name" value="GP_PDE"/>
    <property type="match status" value="1"/>
</dbReference>
<proteinExistence type="predicted"/>
<dbReference type="PROSITE" id="PS50082">
    <property type="entry name" value="WD_REPEATS_2"/>
    <property type="match status" value="1"/>
</dbReference>
<keyword evidence="3" id="KW-0812">Transmembrane</keyword>
<dbReference type="InterPro" id="IPR017946">
    <property type="entry name" value="PLC-like_Pdiesterase_TIM-brl"/>
</dbReference>
<feature type="transmembrane region" description="Helical" evidence="3">
    <location>
        <begin position="449"/>
        <end position="469"/>
    </location>
</feature>
<feature type="compositionally biased region" description="Low complexity" evidence="2">
    <location>
        <begin position="708"/>
        <end position="719"/>
    </location>
</feature>
<dbReference type="PANTHER" id="PTHR46211">
    <property type="entry name" value="GLYCEROPHOSPHORYL DIESTER PHOSPHODIESTERASE"/>
    <property type="match status" value="1"/>
</dbReference>
<dbReference type="OrthoDB" id="1058301at2759"/>
<feature type="non-terminal residue" evidence="6">
    <location>
        <position position="847"/>
    </location>
</feature>
<dbReference type="GO" id="GO:0008081">
    <property type="term" value="F:phosphoric diester hydrolase activity"/>
    <property type="evidence" value="ECO:0007669"/>
    <property type="project" value="InterPro"/>
</dbReference>
<evidence type="ECO:0000313" key="7">
    <source>
        <dbReference type="Proteomes" id="UP000779574"/>
    </source>
</evidence>
<dbReference type="Proteomes" id="UP000779574">
    <property type="component" value="Unassembled WGS sequence"/>
</dbReference>
<dbReference type="Pfam" id="PF03009">
    <property type="entry name" value="GDPD"/>
    <property type="match status" value="1"/>
</dbReference>
<name>A0A9P8ET38_AURME</name>
<evidence type="ECO:0000256" key="2">
    <source>
        <dbReference type="SAM" id="MobiDB-lite"/>
    </source>
</evidence>
<dbReference type="EMBL" id="JAHFXF010000075">
    <property type="protein sequence ID" value="KAG9697522.1"/>
    <property type="molecule type" value="Genomic_DNA"/>
</dbReference>
<evidence type="ECO:0000259" key="5">
    <source>
        <dbReference type="PROSITE" id="PS51704"/>
    </source>
</evidence>
<dbReference type="Gene3D" id="3.20.20.190">
    <property type="entry name" value="Phosphatidylinositol (PI) phosphodiesterase"/>
    <property type="match status" value="1"/>
</dbReference>
<dbReference type="InterPro" id="IPR015943">
    <property type="entry name" value="WD40/YVTN_repeat-like_dom_sf"/>
</dbReference>
<dbReference type="SUPFAM" id="SSF51695">
    <property type="entry name" value="PLC-like phosphodiesterases"/>
    <property type="match status" value="1"/>
</dbReference>
<dbReference type="PANTHER" id="PTHR46211:SF14">
    <property type="entry name" value="GLYCEROPHOSPHODIESTER PHOSPHODIESTERASE"/>
    <property type="match status" value="1"/>
</dbReference>
<protein>
    <submittedName>
        <fullName evidence="6">Glycerophosphodiester phosphodiesterase</fullName>
    </submittedName>
</protein>
<feature type="domain" description="GP-PDE" evidence="5">
    <location>
        <begin position="33"/>
        <end position="333"/>
    </location>
</feature>
<keyword evidence="1" id="KW-0853">WD repeat</keyword>
<dbReference type="Gene3D" id="2.130.10.10">
    <property type="entry name" value="YVTN repeat-like/Quinoprotein amine dehydrogenase"/>
    <property type="match status" value="1"/>
</dbReference>
<organism evidence="6 7">
    <name type="scientific">Aureobasidium melanogenum</name>
    <name type="common">Aureobasidium pullulans var. melanogenum</name>
    <dbReference type="NCBI Taxonomy" id="46634"/>
    <lineage>
        <taxon>Eukaryota</taxon>
        <taxon>Fungi</taxon>
        <taxon>Dikarya</taxon>
        <taxon>Ascomycota</taxon>
        <taxon>Pezizomycotina</taxon>
        <taxon>Dothideomycetes</taxon>
        <taxon>Dothideomycetidae</taxon>
        <taxon>Dothideales</taxon>
        <taxon>Saccotheciaceae</taxon>
        <taxon>Aureobasidium</taxon>
    </lineage>
</organism>
<sequence length="847" mass="94076">MIPVISLVTSLAAINAVHAMPFTIPYLDKTGRVEVQGHRGGLGMRSEESLWAFAHALEIGVDVLEMDTVFTKDGVPVIWHDHWIYPTKCTGDYVGQYIANLTLEQVKSLDCSLQLAAHPQQELHPGTTIATLEEVLELVDCYGDKGVTINLETKLSPTAPNETLSVNTYITDLMPILEKHGFESRTSIQSFDWRTLIGIHAAYPTVPIVALLDETTVVPDKTNQTYPWLKNSKYPWLGGLDLDDFSGDWVAAAHSIGSSILSPNHGTGNSSDATVNSPLYKPLTTKDVVDRAHALGMQVIPWTVDAEVTISKLLDDGVDAIISNYPERVITLLASLNNGIGIPAQIRARNGTLISTGKNGALTFWDKSWLGEDHTVLAHDSIIVALYMADTDLFTGGMDGVVKKWNLQSGNLIQEMSTRYKNLHGIVVDQQVVIAVSTDDAHTALELDILFLFSVILAVTYCVGLFLWLQRIDDCLFFKAIAHSFYTVNSYIGYARDKDDPSQDDSPTSTHNNQVIGYEEDDHNDKNHNERSVTTEHQYSVCGKALQTSQRASSFDIGSNSTMTINKDTVPGNKLLSHAVYVLLSLANNLESKVANLGQIEADDMLAQLRSLRSTVSSHVALFMQQTSPPANAFDPYARNVFLIVNKENNKKEMMEQKRDEQEHGERALQQGKQEQEKQEEENRSTFSCGQLESHVDPVAPVEPDMPSSPSSTSSYSPPVLTAKRMISDVEYYGVYDRLSDLFEPEVDALVVKLREHRRKLVNKRADAIVGSFRNGMEYMLEVKALWDARIGLVDGILAVIRQYNLSSEDLVYETGDDGIPDSPSTSEMRFFSLFRLDNPRERRNST</sequence>
<evidence type="ECO:0000256" key="1">
    <source>
        <dbReference type="PROSITE-ProRule" id="PRU00221"/>
    </source>
</evidence>
<feature type="compositionally biased region" description="Basic and acidic residues" evidence="2">
    <location>
        <begin position="523"/>
        <end position="534"/>
    </location>
</feature>
<evidence type="ECO:0000256" key="3">
    <source>
        <dbReference type="SAM" id="Phobius"/>
    </source>
</evidence>
<dbReference type="AlphaFoldDB" id="A0A9P8ET38"/>
<reference evidence="6" key="1">
    <citation type="journal article" date="2021" name="J Fungi (Basel)">
        <title>Virulence traits and population genomics of the black yeast Aureobasidium melanogenum.</title>
        <authorList>
            <person name="Cernosa A."/>
            <person name="Sun X."/>
            <person name="Gostincar C."/>
            <person name="Fang C."/>
            <person name="Gunde-Cimerman N."/>
            <person name="Song Z."/>
        </authorList>
    </citation>
    <scope>NUCLEOTIDE SEQUENCE</scope>
    <source>
        <strain evidence="6">EXF-9911</strain>
    </source>
</reference>
<keyword evidence="4" id="KW-0732">Signal</keyword>
<feature type="signal peptide" evidence="4">
    <location>
        <begin position="1"/>
        <end position="19"/>
    </location>
</feature>
<comment type="caution">
    <text evidence="6">The sequence shown here is derived from an EMBL/GenBank/DDBJ whole genome shotgun (WGS) entry which is preliminary data.</text>
</comment>
<accession>A0A9P8ET38</accession>
<evidence type="ECO:0000313" key="6">
    <source>
        <dbReference type="EMBL" id="KAG9697522.1"/>
    </source>
</evidence>
<feature type="compositionally biased region" description="Basic and acidic residues" evidence="2">
    <location>
        <begin position="653"/>
        <end position="667"/>
    </location>
</feature>
<dbReference type="InterPro" id="IPR001680">
    <property type="entry name" value="WD40_rpt"/>
</dbReference>
<feature type="region of interest" description="Disordered" evidence="2">
    <location>
        <begin position="498"/>
        <end position="537"/>
    </location>
</feature>
<keyword evidence="3" id="KW-0472">Membrane</keyword>
<feature type="compositionally biased region" description="Basic and acidic residues" evidence="2">
    <location>
        <begin position="674"/>
        <end position="684"/>
    </location>
</feature>
<gene>
    <name evidence="6" type="ORF">KCU76_g2961</name>
</gene>
<dbReference type="SUPFAM" id="SSF50978">
    <property type="entry name" value="WD40 repeat-like"/>
    <property type="match status" value="1"/>
</dbReference>
<keyword evidence="3" id="KW-1133">Transmembrane helix</keyword>
<dbReference type="InterPro" id="IPR036322">
    <property type="entry name" value="WD40_repeat_dom_sf"/>
</dbReference>
<dbReference type="GO" id="GO:0006629">
    <property type="term" value="P:lipid metabolic process"/>
    <property type="evidence" value="ECO:0007669"/>
    <property type="project" value="InterPro"/>
</dbReference>